<dbReference type="PROSITE" id="PS01008">
    <property type="entry name" value="DNAA"/>
    <property type="match status" value="1"/>
</dbReference>
<dbReference type="Gene3D" id="3.30.300.180">
    <property type="match status" value="1"/>
</dbReference>
<evidence type="ECO:0000256" key="2">
    <source>
        <dbReference type="ARBA" id="ARBA00022490"/>
    </source>
</evidence>
<dbReference type="SUPFAM" id="SSF48295">
    <property type="entry name" value="TrpR-like"/>
    <property type="match status" value="1"/>
</dbReference>
<comment type="caution">
    <text evidence="14">The sequence shown here is derived from an EMBL/GenBank/DDBJ whole genome shotgun (WGS) entry which is preliminary data.</text>
</comment>
<dbReference type="GO" id="GO:0005524">
    <property type="term" value="F:ATP binding"/>
    <property type="evidence" value="ECO:0007669"/>
    <property type="project" value="UniProtKB-UniRule"/>
</dbReference>
<dbReference type="AlphaFoldDB" id="A0A150WSS3"/>
<dbReference type="InterPro" id="IPR013317">
    <property type="entry name" value="DnaA_dom"/>
</dbReference>
<evidence type="ECO:0000256" key="8">
    <source>
        <dbReference type="HAMAP-Rule" id="MF_00377"/>
    </source>
</evidence>
<evidence type="ECO:0000256" key="6">
    <source>
        <dbReference type="ARBA" id="ARBA00023121"/>
    </source>
</evidence>
<dbReference type="InterPro" id="IPR038454">
    <property type="entry name" value="DnaA_N_sf"/>
</dbReference>
<feature type="domain" description="AAA+ ATPase" evidence="12">
    <location>
        <begin position="165"/>
        <end position="294"/>
    </location>
</feature>
<dbReference type="CDD" id="cd00009">
    <property type="entry name" value="AAA"/>
    <property type="match status" value="1"/>
</dbReference>
<dbReference type="HAMAP" id="MF_00377">
    <property type="entry name" value="DnaA_bact"/>
    <property type="match status" value="1"/>
</dbReference>
<sequence>MELNSSFWTLIKSKMKSRNDNNKLLDTWLDPIEYVNTSGSTERPKLILGVPNALHQYFVIENLQDKIYLEISDTYGRPFEVEFSITGSKVNTHIDSSVAQEEAVGGTEILQAQLARTQNIQITQPKSGPDTLNQELTFGTFVVGKNSEFAHAASYNVARNPGADDYNPLYIYGPVGMGKTHLLHAAGNYIREQYQHLRITYISAERFMNECISAIRRHEMDKFRQKYRENSDILLVDDVQFIARGEAVQEEFFHTINSFIDSRKQVILASDRMPKDIHGLEDRSRTRLERGLIADITMPDLETRIAILRYKAEKFNVRMPEDVVNYIGRISKRSIRELEGNLKKVKMFSELQGLPIDAELVKRILSHHETQSTISVEEIQKLVADHYKVRVPDLKSSTRAKPIVVPRQIAMYLIKKFLDKSLVDIGKAFGGKDHTTVMNALDRVKNLQSADQDISKDIEDLEQRIHNITGV</sequence>
<proteinExistence type="inferred from homology"/>
<evidence type="ECO:0000313" key="14">
    <source>
        <dbReference type="EMBL" id="KYG67492.1"/>
    </source>
</evidence>
<dbReference type="GO" id="GO:0006270">
    <property type="term" value="P:DNA replication initiation"/>
    <property type="evidence" value="ECO:0007669"/>
    <property type="project" value="UniProtKB-UniRule"/>
</dbReference>
<protein>
    <recommendedName>
        <fullName evidence="8 9">Chromosomal replication initiator protein DnaA</fullName>
    </recommendedName>
</protein>
<evidence type="ECO:0000256" key="3">
    <source>
        <dbReference type="ARBA" id="ARBA00022705"/>
    </source>
</evidence>
<dbReference type="InterPro" id="IPR010921">
    <property type="entry name" value="Trp_repressor/repl_initiator"/>
</dbReference>
<feature type="binding site" evidence="8">
    <location>
        <position position="179"/>
    </location>
    <ligand>
        <name>ATP</name>
        <dbReference type="ChEBI" id="CHEBI:30616"/>
    </ligand>
</feature>
<dbReference type="InterPro" id="IPR001957">
    <property type="entry name" value="Chromosome_initiator_DnaA"/>
</dbReference>
<feature type="region of interest" description="Domain IV, binds dsDNA" evidence="8">
    <location>
        <begin position="350"/>
        <end position="471"/>
    </location>
</feature>
<name>A0A150WSS3_BDEBC</name>
<evidence type="ECO:0000259" key="13">
    <source>
        <dbReference type="SMART" id="SM00760"/>
    </source>
</evidence>
<evidence type="ECO:0000313" key="15">
    <source>
        <dbReference type="Proteomes" id="UP000075320"/>
    </source>
</evidence>
<comment type="subunit">
    <text evidence="8">Oligomerizes as a right-handed, spiral filament on DNA at oriC.</text>
</comment>
<dbReference type="GO" id="GO:0006275">
    <property type="term" value="P:regulation of DNA replication"/>
    <property type="evidence" value="ECO:0007669"/>
    <property type="project" value="UniProtKB-UniRule"/>
</dbReference>
<evidence type="ECO:0000256" key="1">
    <source>
        <dbReference type="ARBA" id="ARBA00006583"/>
    </source>
</evidence>
<comment type="subcellular location">
    <subcellularLocation>
        <location evidence="8">Cytoplasm</location>
    </subcellularLocation>
</comment>
<dbReference type="NCBIfam" id="TIGR00362">
    <property type="entry name" value="DnaA"/>
    <property type="match status" value="1"/>
</dbReference>
<dbReference type="InterPro" id="IPR003593">
    <property type="entry name" value="AAA+_ATPase"/>
</dbReference>
<dbReference type="PANTHER" id="PTHR30050">
    <property type="entry name" value="CHROMOSOMAL REPLICATION INITIATOR PROTEIN DNAA"/>
    <property type="match status" value="1"/>
</dbReference>
<dbReference type="InterPro" id="IPR020591">
    <property type="entry name" value="Chromosome_initiator_DnaA-like"/>
</dbReference>
<dbReference type="GO" id="GO:0003688">
    <property type="term" value="F:DNA replication origin binding"/>
    <property type="evidence" value="ECO:0007669"/>
    <property type="project" value="UniProtKB-UniRule"/>
</dbReference>
<evidence type="ECO:0000256" key="11">
    <source>
        <dbReference type="RuleBase" id="RU004227"/>
    </source>
</evidence>
<comment type="function">
    <text evidence="8 10">Plays an essential role in the initiation and regulation of chromosomal replication. ATP-DnaA binds to the origin of replication (oriC) to initiate formation of the DNA replication initiation complex once per cell cycle. Binds the DnaA box (a 9 base pair repeat at the origin) and separates the double-stranded (ds)DNA. Forms a right-handed helical filament on oriC DNA; dsDNA binds to the exterior of the filament while single-stranded (ss)DNA is stabiized in the filament's interior. The ATP-DnaA-oriC complex binds and stabilizes one strand of the AT-rich DNA unwinding element (DUE), permitting loading of DNA polymerase. After initiation quickly degrades to an ADP-DnaA complex that is not apt for DNA replication. Binds acidic phospholipids.</text>
</comment>
<accession>A0A150WSS3</accession>
<evidence type="ECO:0000256" key="4">
    <source>
        <dbReference type="ARBA" id="ARBA00022741"/>
    </source>
</evidence>
<dbReference type="CDD" id="cd06571">
    <property type="entry name" value="Bac_DnaA_C"/>
    <property type="match status" value="1"/>
</dbReference>
<dbReference type="Pfam" id="PF08299">
    <property type="entry name" value="Bac_DnaA_C"/>
    <property type="match status" value="1"/>
</dbReference>
<dbReference type="PANTHER" id="PTHR30050:SF2">
    <property type="entry name" value="CHROMOSOMAL REPLICATION INITIATOR PROTEIN DNAA"/>
    <property type="match status" value="1"/>
</dbReference>
<evidence type="ECO:0000256" key="7">
    <source>
        <dbReference type="ARBA" id="ARBA00023125"/>
    </source>
</evidence>
<dbReference type="Gene3D" id="1.10.1750.10">
    <property type="match status" value="1"/>
</dbReference>
<dbReference type="SUPFAM" id="SSF52540">
    <property type="entry name" value="P-loop containing nucleoside triphosphate hydrolases"/>
    <property type="match status" value="1"/>
</dbReference>
<evidence type="ECO:0000259" key="12">
    <source>
        <dbReference type="SMART" id="SM00382"/>
    </source>
</evidence>
<dbReference type="Gene3D" id="1.10.8.60">
    <property type="match status" value="1"/>
</dbReference>
<feature type="region of interest" description="Domain I, interacts with DnaA modulators" evidence="8">
    <location>
        <begin position="1"/>
        <end position="104"/>
    </location>
</feature>
<keyword evidence="7 8" id="KW-0238">DNA-binding</keyword>
<evidence type="ECO:0000256" key="10">
    <source>
        <dbReference type="RuleBase" id="RU000577"/>
    </source>
</evidence>
<comment type="caution">
    <text evidence="8">Lacks conserved residue(s) required for the propagation of feature annotation.</text>
</comment>
<comment type="similarity">
    <text evidence="1 8 11">Belongs to the DnaA family.</text>
</comment>
<keyword evidence="4 8" id="KW-0547">Nucleotide-binding</keyword>
<feature type="domain" description="Chromosomal replication initiator DnaA C-terminal" evidence="13">
    <location>
        <begin position="375"/>
        <end position="444"/>
    </location>
</feature>
<comment type="domain">
    <text evidence="8">Domain I is involved in oligomerization and binding regulators, domain II is flexibile and of varying length in different bacteria, domain III forms the AAA+ region, while domain IV binds dsDNA.</text>
</comment>
<organism evidence="14 15">
    <name type="scientific">Bdellovibrio bacteriovorus</name>
    <dbReference type="NCBI Taxonomy" id="959"/>
    <lineage>
        <taxon>Bacteria</taxon>
        <taxon>Pseudomonadati</taxon>
        <taxon>Bdellovibrionota</taxon>
        <taxon>Bdellovibrionia</taxon>
        <taxon>Bdellovibrionales</taxon>
        <taxon>Pseudobdellovibrionaceae</taxon>
        <taxon>Bdellovibrio</taxon>
    </lineage>
</organism>
<dbReference type="GO" id="GO:0008289">
    <property type="term" value="F:lipid binding"/>
    <property type="evidence" value="ECO:0007669"/>
    <property type="project" value="UniProtKB-KW"/>
</dbReference>
<keyword evidence="6 8" id="KW-0446">Lipid-binding</keyword>
<feature type="binding site" evidence="8">
    <location>
        <position position="176"/>
    </location>
    <ligand>
        <name>ATP</name>
        <dbReference type="ChEBI" id="CHEBI:30616"/>
    </ligand>
</feature>
<evidence type="ECO:0000256" key="5">
    <source>
        <dbReference type="ARBA" id="ARBA00022840"/>
    </source>
</evidence>
<feature type="binding site" evidence="8">
    <location>
        <position position="178"/>
    </location>
    <ligand>
        <name>ATP</name>
        <dbReference type="ChEBI" id="CHEBI:30616"/>
    </ligand>
</feature>
<keyword evidence="2 8" id="KW-0963">Cytoplasm</keyword>
<keyword evidence="15" id="KW-1185">Reference proteome</keyword>
<evidence type="ECO:0000256" key="9">
    <source>
        <dbReference type="NCBIfam" id="TIGR00362"/>
    </source>
</evidence>
<dbReference type="SMART" id="SM00382">
    <property type="entry name" value="AAA"/>
    <property type="match status" value="1"/>
</dbReference>
<feature type="binding site" evidence="8">
    <location>
        <position position="180"/>
    </location>
    <ligand>
        <name>ATP</name>
        <dbReference type="ChEBI" id="CHEBI:30616"/>
    </ligand>
</feature>
<gene>
    <name evidence="8" type="primary">dnaA</name>
    <name evidence="14" type="ORF">AZI86_06625</name>
</gene>
<keyword evidence="3 8" id="KW-0235">DNA replication</keyword>
<dbReference type="InterPro" id="IPR013159">
    <property type="entry name" value="DnaA_C"/>
</dbReference>
<keyword evidence="5 8" id="KW-0067">ATP-binding</keyword>
<dbReference type="Proteomes" id="UP000075320">
    <property type="component" value="Unassembled WGS sequence"/>
</dbReference>
<dbReference type="GO" id="GO:0005886">
    <property type="term" value="C:plasma membrane"/>
    <property type="evidence" value="ECO:0007669"/>
    <property type="project" value="TreeGrafter"/>
</dbReference>
<dbReference type="InterPro" id="IPR018312">
    <property type="entry name" value="Chromosome_initiator_DnaA_CS"/>
</dbReference>
<dbReference type="InterPro" id="IPR027417">
    <property type="entry name" value="P-loop_NTPase"/>
</dbReference>
<reference evidence="14 15" key="1">
    <citation type="submission" date="2016-03" db="EMBL/GenBank/DDBJ databases">
        <authorList>
            <person name="Ploux O."/>
        </authorList>
    </citation>
    <scope>NUCLEOTIDE SEQUENCE [LARGE SCALE GENOMIC DNA]</scope>
    <source>
        <strain evidence="14 15">R0</strain>
    </source>
</reference>
<dbReference type="OrthoDB" id="5287828at2"/>
<dbReference type="GO" id="GO:0005737">
    <property type="term" value="C:cytoplasm"/>
    <property type="evidence" value="ECO:0007669"/>
    <property type="project" value="UniProtKB-SubCell"/>
</dbReference>
<dbReference type="PRINTS" id="PR00051">
    <property type="entry name" value="DNAA"/>
</dbReference>
<dbReference type="Gene3D" id="3.40.50.300">
    <property type="entry name" value="P-loop containing nucleotide triphosphate hydrolases"/>
    <property type="match status" value="1"/>
</dbReference>
<dbReference type="SMART" id="SM00760">
    <property type="entry name" value="Bac_DnaA_C"/>
    <property type="match status" value="1"/>
</dbReference>
<dbReference type="Pfam" id="PF00308">
    <property type="entry name" value="Bac_DnaA"/>
    <property type="match status" value="1"/>
</dbReference>
<dbReference type="EMBL" id="LUKE01000001">
    <property type="protein sequence ID" value="KYG67492.1"/>
    <property type="molecule type" value="Genomic_DNA"/>
</dbReference>